<organism evidence="2 3">
    <name type="scientific">Candidatus Endonucleibacter bathymodioli</name>
    <dbReference type="NCBI Taxonomy" id="539814"/>
    <lineage>
        <taxon>Bacteria</taxon>
        <taxon>Pseudomonadati</taxon>
        <taxon>Pseudomonadota</taxon>
        <taxon>Gammaproteobacteria</taxon>
        <taxon>Oceanospirillales</taxon>
        <taxon>Endozoicomonadaceae</taxon>
        <taxon>Candidatus Endonucleibacter</taxon>
    </lineage>
</organism>
<feature type="domain" description="Transketolase N-terminal" evidence="1">
    <location>
        <begin position="44"/>
        <end position="70"/>
    </location>
</feature>
<reference evidence="2 3" key="1">
    <citation type="journal article" date="2023" name="bioRxiv">
        <title>An intranuclear bacterial parasite of deep-sea mussels expresses apoptosis inhibitors acquired from its host.</title>
        <authorList>
            <person name="Gonzalez Porras M.A."/>
            <person name="Assie A."/>
            <person name="Tietjen M."/>
            <person name="Violette M."/>
            <person name="Kleiner M."/>
            <person name="Gruber-Vodicka H."/>
            <person name="Dubilier N."/>
            <person name="Leisch N."/>
        </authorList>
    </citation>
    <scope>NUCLEOTIDE SEQUENCE [LARGE SCALE GENOMIC DNA]</scope>
    <source>
        <strain evidence="2">IAP13</strain>
    </source>
</reference>
<gene>
    <name evidence="2" type="ORF">QS748_01435</name>
</gene>
<keyword evidence="3" id="KW-1185">Reference proteome</keyword>
<sequence>MSTQTKYYGQLAQDKRYHLPALLNNSLSQQTMAEIPSRLTATILLSKGHGSMLLYPLHLTGYDLSIDYLKTE</sequence>
<evidence type="ECO:0000313" key="3">
    <source>
        <dbReference type="Proteomes" id="UP001178148"/>
    </source>
</evidence>
<comment type="caution">
    <text evidence="2">The sequence shown here is derived from an EMBL/GenBank/DDBJ whole genome shotgun (WGS) entry which is preliminary data.</text>
</comment>
<protein>
    <recommendedName>
        <fullName evidence="1">Transketolase N-terminal domain-containing protein</fullName>
    </recommendedName>
</protein>
<evidence type="ECO:0000259" key="1">
    <source>
        <dbReference type="Pfam" id="PF00456"/>
    </source>
</evidence>
<dbReference type="AlphaFoldDB" id="A0AA90SS28"/>
<accession>A0AA90SS28</accession>
<proteinExistence type="predicted"/>
<dbReference type="Proteomes" id="UP001178148">
    <property type="component" value="Unassembled WGS sequence"/>
</dbReference>
<dbReference type="InterPro" id="IPR005474">
    <property type="entry name" value="Transketolase_N"/>
</dbReference>
<dbReference type="Pfam" id="PF00456">
    <property type="entry name" value="Transketolase_N"/>
    <property type="match status" value="1"/>
</dbReference>
<dbReference type="EMBL" id="JASXSV010000001">
    <property type="protein sequence ID" value="MDP0587924.1"/>
    <property type="molecule type" value="Genomic_DNA"/>
</dbReference>
<evidence type="ECO:0000313" key="2">
    <source>
        <dbReference type="EMBL" id="MDP0587924.1"/>
    </source>
</evidence>
<name>A0AA90SS28_9GAMM</name>